<dbReference type="InterPro" id="IPR036508">
    <property type="entry name" value="Chitin-bd_dom_sf"/>
</dbReference>
<dbReference type="Gene3D" id="2.170.140.10">
    <property type="entry name" value="Chitin binding domain"/>
    <property type="match status" value="1"/>
</dbReference>
<evidence type="ECO:0000259" key="3">
    <source>
        <dbReference type="PROSITE" id="PS50940"/>
    </source>
</evidence>
<feature type="domain" description="Chitin-binding type-2" evidence="3">
    <location>
        <begin position="83"/>
        <end position="142"/>
    </location>
</feature>
<feature type="chain" id="PRO_5046491918" description="Chitin-binding type-2 domain-containing protein" evidence="2">
    <location>
        <begin position="18"/>
        <end position="162"/>
    </location>
</feature>
<evidence type="ECO:0000256" key="2">
    <source>
        <dbReference type="SAM" id="SignalP"/>
    </source>
</evidence>
<dbReference type="EMBL" id="CAXLJM020000085">
    <property type="protein sequence ID" value="CAL8130789.1"/>
    <property type="molecule type" value="Genomic_DNA"/>
</dbReference>
<feature type="signal peptide" evidence="2">
    <location>
        <begin position="1"/>
        <end position="17"/>
    </location>
</feature>
<protein>
    <recommendedName>
        <fullName evidence="3">Chitin-binding type-2 domain-containing protein</fullName>
    </recommendedName>
</protein>
<dbReference type="SUPFAM" id="SSF57625">
    <property type="entry name" value="Invertebrate chitin-binding proteins"/>
    <property type="match status" value="1"/>
</dbReference>
<evidence type="ECO:0000313" key="4">
    <source>
        <dbReference type="EMBL" id="CAL8130789.1"/>
    </source>
</evidence>
<feature type="compositionally biased region" description="Polar residues" evidence="1">
    <location>
        <begin position="46"/>
        <end position="55"/>
    </location>
</feature>
<comment type="caution">
    <text evidence="4">The sequence shown here is derived from an EMBL/GenBank/DDBJ whole genome shotgun (WGS) entry which is preliminary data.</text>
</comment>
<reference evidence="4 5" key="1">
    <citation type="submission" date="2024-08" db="EMBL/GenBank/DDBJ databases">
        <authorList>
            <person name="Cucini C."/>
            <person name="Frati F."/>
        </authorList>
    </citation>
    <scope>NUCLEOTIDE SEQUENCE [LARGE SCALE GENOMIC DNA]</scope>
</reference>
<dbReference type="PROSITE" id="PS50940">
    <property type="entry name" value="CHIT_BIND_II"/>
    <property type="match status" value="1"/>
</dbReference>
<dbReference type="SMART" id="SM00494">
    <property type="entry name" value="ChtBD2"/>
    <property type="match status" value="1"/>
</dbReference>
<accession>A0ABP1RMC8</accession>
<dbReference type="InterPro" id="IPR002557">
    <property type="entry name" value="Chitin-bd_dom"/>
</dbReference>
<keyword evidence="2" id="KW-0732">Signal</keyword>
<name>A0ABP1RMC8_9HEXA</name>
<sequence length="162" mass="17461">MKTLIIFTLAMAAVAFSFPESAVQQNDLPNIPDRPEVVPEDEEGTIATTSIPVETSTKRKPRPPRPTTPVPGSLPHVPDPIISGNCTQEGIFQVGICSAGFFHCIRNSNGFSSLTLYCPTGTVFNPEIPNCDHPSNVKECSKIVLRTFDAYSRTGQGITTGL</sequence>
<evidence type="ECO:0000256" key="1">
    <source>
        <dbReference type="SAM" id="MobiDB-lite"/>
    </source>
</evidence>
<proteinExistence type="predicted"/>
<keyword evidence="5" id="KW-1185">Reference proteome</keyword>
<dbReference type="Proteomes" id="UP001642540">
    <property type="component" value="Unassembled WGS sequence"/>
</dbReference>
<organism evidence="4 5">
    <name type="scientific">Orchesella dallaii</name>
    <dbReference type="NCBI Taxonomy" id="48710"/>
    <lineage>
        <taxon>Eukaryota</taxon>
        <taxon>Metazoa</taxon>
        <taxon>Ecdysozoa</taxon>
        <taxon>Arthropoda</taxon>
        <taxon>Hexapoda</taxon>
        <taxon>Collembola</taxon>
        <taxon>Entomobryomorpha</taxon>
        <taxon>Entomobryoidea</taxon>
        <taxon>Orchesellidae</taxon>
        <taxon>Orchesellinae</taxon>
        <taxon>Orchesella</taxon>
    </lineage>
</organism>
<evidence type="ECO:0000313" key="5">
    <source>
        <dbReference type="Proteomes" id="UP001642540"/>
    </source>
</evidence>
<feature type="region of interest" description="Disordered" evidence="1">
    <location>
        <begin position="35"/>
        <end position="76"/>
    </location>
</feature>
<gene>
    <name evidence="4" type="ORF">ODALV1_LOCUS23884</name>
</gene>
<dbReference type="Pfam" id="PF01607">
    <property type="entry name" value="CBM_14"/>
    <property type="match status" value="1"/>
</dbReference>